<dbReference type="GO" id="GO:0030288">
    <property type="term" value="C:outer membrane-bounded periplasmic space"/>
    <property type="evidence" value="ECO:0007669"/>
    <property type="project" value="TreeGrafter"/>
</dbReference>
<evidence type="ECO:0000256" key="2">
    <source>
        <dbReference type="PIRSR" id="PIRSR002825-1"/>
    </source>
</evidence>
<reference evidence="4" key="1">
    <citation type="submission" date="2016-08" db="EMBL/GenBank/DDBJ databases">
        <authorList>
            <person name="Seilhamer J.J."/>
        </authorList>
    </citation>
    <scope>NUCLEOTIDE SEQUENCE</scope>
    <source>
        <strain evidence="4">86-1</strain>
    </source>
</reference>
<proteinExistence type="predicted"/>
<feature type="signal peptide" evidence="3">
    <location>
        <begin position="1"/>
        <end position="23"/>
    </location>
</feature>
<dbReference type="Pfam" id="PF13343">
    <property type="entry name" value="SBP_bac_6"/>
    <property type="match status" value="1"/>
</dbReference>
<dbReference type="PANTHER" id="PTHR30006">
    <property type="entry name" value="THIAMINE-BINDING PERIPLASMIC PROTEIN-RELATED"/>
    <property type="match status" value="1"/>
</dbReference>
<dbReference type="EMBL" id="FMJC01000002">
    <property type="protein sequence ID" value="SCM73242.1"/>
    <property type="molecule type" value="Genomic_DNA"/>
</dbReference>
<dbReference type="AlphaFoldDB" id="A0A212L6N6"/>
<dbReference type="GO" id="GO:0030976">
    <property type="term" value="F:thiamine pyrophosphate binding"/>
    <property type="evidence" value="ECO:0007669"/>
    <property type="project" value="TreeGrafter"/>
</dbReference>
<dbReference type="GO" id="GO:0046872">
    <property type="term" value="F:metal ion binding"/>
    <property type="evidence" value="ECO:0007669"/>
    <property type="project" value="UniProtKB-KW"/>
</dbReference>
<name>A0A212L6N6_9BACT</name>
<dbReference type="PANTHER" id="PTHR30006:SF2">
    <property type="entry name" value="ABC TRANSPORTER SUBSTRATE-BINDING PROTEIN"/>
    <property type="match status" value="1"/>
</dbReference>
<dbReference type="GO" id="GO:0015888">
    <property type="term" value="P:thiamine transport"/>
    <property type="evidence" value="ECO:0007669"/>
    <property type="project" value="TreeGrafter"/>
</dbReference>
<dbReference type="InterPro" id="IPR026045">
    <property type="entry name" value="Ferric-bd"/>
</dbReference>
<evidence type="ECO:0000256" key="1">
    <source>
        <dbReference type="ARBA" id="ARBA00022729"/>
    </source>
</evidence>
<protein>
    <submittedName>
        <fullName evidence="4">Extracellular solute-binding protein family 1</fullName>
    </submittedName>
</protein>
<keyword evidence="2" id="KW-0479">Metal-binding</keyword>
<dbReference type="GO" id="GO:0030975">
    <property type="term" value="F:thiamine binding"/>
    <property type="evidence" value="ECO:0007669"/>
    <property type="project" value="TreeGrafter"/>
</dbReference>
<dbReference type="PIRSF" id="PIRSF002825">
    <property type="entry name" value="CfbpA"/>
    <property type="match status" value="1"/>
</dbReference>
<dbReference type="SUPFAM" id="SSF53850">
    <property type="entry name" value="Periplasmic binding protein-like II"/>
    <property type="match status" value="1"/>
</dbReference>
<feature type="chain" id="PRO_5012849456" evidence="3">
    <location>
        <begin position="24"/>
        <end position="329"/>
    </location>
</feature>
<accession>A0A212L6N6</accession>
<gene>
    <name evidence="4" type="ORF">KL86DES1_21168</name>
</gene>
<dbReference type="Gene3D" id="3.40.190.10">
    <property type="entry name" value="Periplasmic binding protein-like II"/>
    <property type="match status" value="2"/>
</dbReference>
<organism evidence="4">
    <name type="scientific">uncultured Desulfovibrio sp</name>
    <dbReference type="NCBI Taxonomy" id="167968"/>
    <lineage>
        <taxon>Bacteria</taxon>
        <taxon>Pseudomonadati</taxon>
        <taxon>Thermodesulfobacteriota</taxon>
        <taxon>Desulfovibrionia</taxon>
        <taxon>Desulfovibrionales</taxon>
        <taxon>Desulfovibrionaceae</taxon>
        <taxon>Desulfovibrio</taxon>
        <taxon>environmental samples</taxon>
    </lineage>
</organism>
<sequence length="329" mass="36109">MKKCSILLLAVTMLVASAFSAMAAEKLIVYTSMKESIIGALKEGFTKKHPDIAMDYQSAGAGKLMAKVATERQSGKIMADVIWTSEVPDFFNMRAEGILEKYESPELKFLINPFSDYDGTFTAVRLGTLGIAYNTRYVKQAPTQWSDVIKPEYKKAFGIANPALSGTAYMSIQLLVDKFGWEYIEKISKNGGRIGKGSGQVVDDTASGDLLACIGVDYIVNDKIKKGASLALAYPPEMLVIPSPVAIFKGTPNFEAAKKFVDYLLSEEGQKILAEQGTLPVRKGITPPKEYNLPTSEEAFARGIKIDYQKVLTEKEASIKKFTDIMMSK</sequence>
<evidence type="ECO:0000313" key="4">
    <source>
        <dbReference type="EMBL" id="SCM73242.1"/>
    </source>
</evidence>
<dbReference type="RefSeq" id="WP_179980592.1">
    <property type="nucleotide sequence ID" value="NZ_LT608333.1"/>
</dbReference>
<keyword evidence="1 3" id="KW-0732">Signal</keyword>
<dbReference type="CDD" id="cd13547">
    <property type="entry name" value="PBP2_Fbp_like_2"/>
    <property type="match status" value="1"/>
</dbReference>
<feature type="binding site" evidence="2">
    <location>
        <position position="218"/>
    </location>
    <ligand>
        <name>Fe cation</name>
        <dbReference type="ChEBI" id="CHEBI:24875"/>
    </ligand>
</feature>
<keyword evidence="2" id="KW-0408">Iron</keyword>
<evidence type="ECO:0000256" key="3">
    <source>
        <dbReference type="SAM" id="SignalP"/>
    </source>
</evidence>